<dbReference type="Proteomes" id="UP001528673">
    <property type="component" value="Unassembled WGS sequence"/>
</dbReference>
<dbReference type="Gene3D" id="1.10.3730.20">
    <property type="match status" value="1"/>
</dbReference>
<organism evidence="10 11">
    <name type="scientific">Curvibacter cyanobacteriorum</name>
    <dbReference type="NCBI Taxonomy" id="3026422"/>
    <lineage>
        <taxon>Bacteria</taxon>
        <taxon>Pseudomonadati</taxon>
        <taxon>Pseudomonadota</taxon>
        <taxon>Betaproteobacteria</taxon>
        <taxon>Burkholderiales</taxon>
        <taxon>Comamonadaceae</taxon>
        <taxon>Curvibacter</taxon>
    </lineage>
</organism>
<evidence type="ECO:0000256" key="6">
    <source>
        <dbReference type="ARBA" id="ARBA00023136"/>
    </source>
</evidence>
<evidence type="ECO:0000256" key="4">
    <source>
        <dbReference type="ARBA" id="ARBA00022692"/>
    </source>
</evidence>
<comment type="caution">
    <text evidence="10">The sequence shown here is derived from an EMBL/GenBank/DDBJ whole genome shotgun (WGS) entry which is preliminary data.</text>
</comment>
<keyword evidence="11" id="KW-1185">Reference proteome</keyword>
<comment type="subcellular location">
    <subcellularLocation>
        <location evidence="1 8">Cell membrane</location>
        <topology evidence="1 8">Multi-pass membrane protein</topology>
    </subcellularLocation>
</comment>
<feature type="transmembrane region" description="Helical" evidence="9">
    <location>
        <begin position="61"/>
        <end position="80"/>
    </location>
</feature>
<dbReference type="EMBL" id="JAQSIP010000001">
    <property type="protein sequence ID" value="MDD0837457.1"/>
    <property type="molecule type" value="Genomic_DNA"/>
</dbReference>
<evidence type="ECO:0000256" key="1">
    <source>
        <dbReference type="ARBA" id="ARBA00004651"/>
    </source>
</evidence>
<evidence type="ECO:0000256" key="7">
    <source>
        <dbReference type="ARBA" id="ARBA00038032"/>
    </source>
</evidence>
<dbReference type="RefSeq" id="WP_273948540.1">
    <property type="nucleotide sequence ID" value="NZ_JAQSIP010000001.1"/>
</dbReference>
<evidence type="ECO:0000313" key="11">
    <source>
        <dbReference type="Proteomes" id="UP001528673"/>
    </source>
</evidence>
<protein>
    <submittedName>
        <fullName evidence="10">SMR family transporter</fullName>
    </submittedName>
</protein>
<accession>A0ABT5MXE5</accession>
<evidence type="ECO:0000256" key="2">
    <source>
        <dbReference type="ARBA" id="ARBA00022448"/>
    </source>
</evidence>
<evidence type="ECO:0000256" key="9">
    <source>
        <dbReference type="SAM" id="Phobius"/>
    </source>
</evidence>
<dbReference type="SUPFAM" id="SSF103481">
    <property type="entry name" value="Multidrug resistance efflux transporter EmrE"/>
    <property type="match status" value="1"/>
</dbReference>
<dbReference type="InterPro" id="IPR000390">
    <property type="entry name" value="Small_drug/metabolite_transptr"/>
</dbReference>
<name>A0ABT5MXE5_9BURK</name>
<feature type="transmembrane region" description="Helical" evidence="9">
    <location>
        <begin position="86"/>
        <end position="105"/>
    </location>
</feature>
<reference evidence="10 11" key="1">
    <citation type="submission" date="2023-02" db="EMBL/GenBank/DDBJ databases">
        <title>Bacterial whole genomic sequence of Curvibacter sp. HBC61.</title>
        <authorList>
            <person name="Le V."/>
            <person name="Ko S.-R."/>
            <person name="Ahn C.-Y."/>
            <person name="Oh H.-M."/>
        </authorList>
    </citation>
    <scope>NUCLEOTIDE SEQUENCE [LARGE SCALE GENOMIC DNA]</scope>
    <source>
        <strain evidence="10 11">HBC61</strain>
    </source>
</reference>
<keyword evidence="2" id="KW-0813">Transport</keyword>
<dbReference type="PANTHER" id="PTHR30561">
    <property type="entry name" value="SMR FAMILY PROTON-DEPENDENT DRUG EFFLUX TRANSPORTER SUGE"/>
    <property type="match status" value="1"/>
</dbReference>
<keyword evidence="4 8" id="KW-0812">Transmembrane</keyword>
<keyword evidence="6 9" id="KW-0472">Membrane</keyword>
<keyword evidence="5 9" id="KW-1133">Transmembrane helix</keyword>
<proteinExistence type="inferred from homology"/>
<evidence type="ECO:0000256" key="5">
    <source>
        <dbReference type="ARBA" id="ARBA00022989"/>
    </source>
</evidence>
<gene>
    <name evidence="10" type="ORF">PSQ40_02620</name>
</gene>
<dbReference type="PANTHER" id="PTHR30561:SF1">
    <property type="entry name" value="MULTIDRUG TRANSPORTER EMRE"/>
    <property type="match status" value="1"/>
</dbReference>
<dbReference type="InterPro" id="IPR045324">
    <property type="entry name" value="Small_multidrug_res"/>
</dbReference>
<evidence type="ECO:0000256" key="3">
    <source>
        <dbReference type="ARBA" id="ARBA00022475"/>
    </source>
</evidence>
<feature type="transmembrane region" description="Helical" evidence="9">
    <location>
        <begin position="31"/>
        <end position="49"/>
    </location>
</feature>
<sequence>MELSHVYLGLAIVAETLATTAMKSTEGFTRFWPSLVTVLGYGCAFYGLSRTLETLPIGIAYALWSGVGMVLISLLAWWVHGQRLDAPALIGIGFILLGVVVINVFSKSVAH</sequence>
<dbReference type="InterPro" id="IPR037185">
    <property type="entry name" value="EmrE-like"/>
</dbReference>
<dbReference type="Pfam" id="PF00893">
    <property type="entry name" value="Multi_Drug_Res"/>
    <property type="match status" value="1"/>
</dbReference>
<evidence type="ECO:0000313" key="10">
    <source>
        <dbReference type="EMBL" id="MDD0837457.1"/>
    </source>
</evidence>
<comment type="similarity">
    <text evidence="7 8">Belongs to the drug/metabolite transporter (DMT) superfamily. Small multidrug resistance (SMR) (TC 2.A.7.1) family.</text>
</comment>
<evidence type="ECO:0000256" key="8">
    <source>
        <dbReference type="RuleBase" id="RU003942"/>
    </source>
</evidence>
<keyword evidence="3" id="KW-1003">Cell membrane</keyword>